<feature type="compositionally biased region" description="Low complexity" evidence="9">
    <location>
        <begin position="334"/>
        <end position="343"/>
    </location>
</feature>
<keyword evidence="5 8" id="KW-0863">Zinc-finger</keyword>
<dbReference type="Proteomes" id="UP000481861">
    <property type="component" value="Unassembled WGS sequence"/>
</dbReference>
<evidence type="ECO:0000256" key="6">
    <source>
        <dbReference type="ARBA" id="ARBA00022786"/>
    </source>
</evidence>
<evidence type="ECO:0000256" key="9">
    <source>
        <dbReference type="SAM" id="MobiDB-lite"/>
    </source>
</evidence>
<dbReference type="GO" id="GO:0061630">
    <property type="term" value="F:ubiquitin protein ligase activity"/>
    <property type="evidence" value="ECO:0007669"/>
    <property type="project" value="UniProtKB-EC"/>
</dbReference>
<keyword evidence="7" id="KW-0862">Zinc</keyword>
<evidence type="ECO:0000256" key="5">
    <source>
        <dbReference type="ARBA" id="ARBA00022771"/>
    </source>
</evidence>
<feature type="compositionally biased region" description="Low complexity" evidence="9">
    <location>
        <begin position="383"/>
        <end position="393"/>
    </location>
</feature>
<proteinExistence type="predicted"/>
<dbReference type="EMBL" id="JAADJZ010000013">
    <property type="protein sequence ID" value="KAF2870841.1"/>
    <property type="molecule type" value="Genomic_DNA"/>
</dbReference>
<evidence type="ECO:0000256" key="1">
    <source>
        <dbReference type="ARBA" id="ARBA00000900"/>
    </source>
</evidence>
<evidence type="ECO:0000256" key="7">
    <source>
        <dbReference type="ARBA" id="ARBA00022833"/>
    </source>
</evidence>
<dbReference type="GO" id="GO:0008270">
    <property type="term" value="F:zinc ion binding"/>
    <property type="evidence" value="ECO:0007669"/>
    <property type="project" value="UniProtKB-KW"/>
</dbReference>
<comment type="caution">
    <text evidence="11">The sequence shown here is derived from an EMBL/GenBank/DDBJ whole genome shotgun (WGS) entry which is preliminary data.</text>
</comment>
<dbReference type="FunFam" id="3.30.40.10:FF:000127">
    <property type="entry name" value="E3 ubiquitin-protein ligase RNF181"/>
    <property type="match status" value="1"/>
</dbReference>
<feature type="compositionally biased region" description="Acidic residues" evidence="9">
    <location>
        <begin position="25"/>
        <end position="35"/>
    </location>
</feature>
<dbReference type="InterPro" id="IPR013083">
    <property type="entry name" value="Znf_RING/FYVE/PHD"/>
</dbReference>
<evidence type="ECO:0000256" key="4">
    <source>
        <dbReference type="ARBA" id="ARBA00022723"/>
    </source>
</evidence>
<accession>A0A7C8M8U1</accession>
<gene>
    <name evidence="11" type="ORF">BDV95DRAFT_69719</name>
</gene>
<evidence type="ECO:0000313" key="11">
    <source>
        <dbReference type="EMBL" id="KAF2870841.1"/>
    </source>
</evidence>
<keyword evidence="6" id="KW-0833">Ubl conjugation pathway</keyword>
<feature type="compositionally biased region" description="Acidic residues" evidence="9">
    <location>
        <begin position="9"/>
        <end position="18"/>
    </location>
</feature>
<evidence type="ECO:0000259" key="10">
    <source>
        <dbReference type="PROSITE" id="PS50089"/>
    </source>
</evidence>
<reference evidence="11 12" key="1">
    <citation type="submission" date="2020-01" db="EMBL/GenBank/DDBJ databases">
        <authorList>
            <consortium name="DOE Joint Genome Institute"/>
            <person name="Haridas S."/>
            <person name="Albert R."/>
            <person name="Binder M."/>
            <person name="Bloem J."/>
            <person name="Labutti K."/>
            <person name="Salamov A."/>
            <person name="Andreopoulos B."/>
            <person name="Baker S.E."/>
            <person name="Barry K."/>
            <person name="Bills G."/>
            <person name="Bluhm B.H."/>
            <person name="Cannon C."/>
            <person name="Castanera R."/>
            <person name="Culley D.E."/>
            <person name="Daum C."/>
            <person name="Ezra D."/>
            <person name="Gonzalez J.B."/>
            <person name="Henrissat B."/>
            <person name="Kuo A."/>
            <person name="Liang C."/>
            <person name="Lipzen A."/>
            <person name="Lutzoni F."/>
            <person name="Magnuson J."/>
            <person name="Mondo S."/>
            <person name="Nolan M."/>
            <person name="Ohm R."/>
            <person name="Pangilinan J."/>
            <person name="Park H.-J.H."/>
            <person name="Ramirez L."/>
            <person name="Alfaro M."/>
            <person name="Sun H."/>
            <person name="Tritt A."/>
            <person name="Yoshinaga Y."/>
            <person name="Zwiers L.-H.L."/>
            <person name="Turgeon B.G."/>
            <person name="Goodwin S.B."/>
            <person name="Spatafora J.W."/>
            <person name="Crous P.W."/>
            <person name="Grigoriev I.V."/>
        </authorList>
    </citation>
    <scope>NUCLEOTIDE SEQUENCE [LARGE SCALE GENOMIC DNA]</scope>
    <source>
        <strain evidence="11 12">CBS 611.86</strain>
    </source>
</reference>
<name>A0A7C8M8U1_9PLEO</name>
<keyword evidence="12" id="KW-1185">Reference proteome</keyword>
<dbReference type="PANTHER" id="PTHR45931">
    <property type="entry name" value="SI:CH211-59O9.10"/>
    <property type="match status" value="1"/>
</dbReference>
<keyword evidence="3" id="KW-0808">Transferase</keyword>
<evidence type="ECO:0000313" key="12">
    <source>
        <dbReference type="Proteomes" id="UP000481861"/>
    </source>
</evidence>
<feature type="region of interest" description="Disordered" evidence="9">
    <location>
        <begin position="114"/>
        <end position="139"/>
    </location>
</feature>
<organism evidence="11 12">
    <name type="scientific">Massariosphaeria phaeospora</name>
    <dbReference type="NCBI Taxonomy" id="100035"/>
    <lineage>
        <taxon>Eukaryota</taxon>
        <taxon>Fungi</taxon>
        <taxon>Dikarya</taxon>
        <taxon>Ascomycota</taxon>
        <taxon>Pezizomycotina</taxon>
        <taxon>Dothideomycetes</taxon>
        <taxon>Pleosporomycetidae</taxon>
        <taxon>Pleosporales</taxon>
        <taxon>Pleosporales incertae sedis</taxon>
        <taxon>Massariosphaeria</taxon>
    </lineage>
</organism>
<dbReference type="EC" id="2.3.2.27" evidence="2"/>
<dbReference type="PANTHER" id="PTHR45931:SF3">
    <property type="entry name" value="RING ZINC FINGER-CONTAINING PROTEIN"/>
    <property type="match status" value="1"/>
</dbReference>
<evidence type="ECO:0000256" key="2">
    <source>
        <dbReference type="ARBA" id="ARBA00012483"/>
    </source>
</evidence>
<sequence>MTWVPQIEQDNDPRDDEVIDHGDHGDDDDSMPDLEEAPHHDHPPWPNDDDPDEGDISNMEWRQLGPGRFAVRTTMYRNVPPGVLGAGGVGPVPSGLGGIASFLNNIVGGGVTLGQPGDGANTPDGHTQTGSGTAPGGHHYTYTAGARLFPRDVNNPGPQLGGPPDQIHDMLVGLMAAFTDQPGDPHHHHHNHPAHHHGDGPLPGFPFAPGTNPFVGLLAQIMGGGQAGDAVYSQEALDRVISQLMEQNVGSNAPGPASQQDIDALPRKPVTEDMMGAEGRADCSICMDEVNIGEEVTHLPCKHWFHHACIEAWLTTHDTCPHCRKGITKHDANDNPANPTNTASHGEASRTMPGAFNVGGEGTSGNPYVVEGASGQPNTHDTSASADESSSSAGIGDRIRRGLFGPPR</sequence>
<dbReference type="GO" id="GO:0016567">
    <property type="term" value="P:protein ubiquitination"/>
    <property type="evidence" value="ECO:0007669"/>
    <property type="project" value="UniProtKB-ARBA"/>
</dbReference>
<evidence type="ECO:0000256" key="3">
    <source>
        <dbReference type="ARBA" id="ARBA00022679"/>
    </source>
</evidence>
<dbReference type="Pfam" id="PF13639">
    <property type="entry name" value="zf-RING_2"/>
    <property type="match status" value="1"/>
</dbReference>
<feature type="region of interest" description="Disordered" evidence="9">
    <location>
        <begin position="331"/>
        <end position="408"/>
    </location>
</feature>
<dbReference type="AlphaFoldDB" id="A0A7C8M8U1"/>
<feature type="region of interest" description="Disordered" evidence="9">
    <location>
        <begin position="179"/>
        <end position="207"/>
    </location>
</feature>
<dbReference type="SUPFAM" id="SSF57850">
    <property type="entry name" value="RING/U-box"/>
    <property type="match status" value="1"/>
</dbReference>
<dbReference type="GO" id="GO:0005634">
    <property type="term" value="C:nucleus"/>
    <property type="evidence" value="ECO:0007669"/>
    <property type="project" value="TreeGrafter"/>
</dbReference>
<dbReference type="OrthoDB" id="8062037at2759"/>
<dbReference type="Gene3D" id="3.30.40.10">
    <property type="entry name" value="Zinc/RING finger domain, C3HC4 (zinc finger)"/>
    <property type="match status" value="1"/>
</dbReference>
<feature type="compositionally biased region" description="Basic residues" evidence="9">
    <location>
        <begin position="186"/>
        <end position="195"/>
    </location>
</feature>
<dbReference type="InterPro" id="IPR001841">
    <property type="entry name" value="Znf_RING"/>
</dbReference>
<keyword evidence="4" id="KW-0479">Metal-binding</keyword>
<dbReference type="PROSITE" id="PS50089">
    <property type="entry name" value="ZF_RING_2"/>
    <property type="match status" value="1"/>
</dbReference>
<dbReference type="SMART" id="SM00184">
    <property type="entry name" value="RING"/>
    <property type="match status" value="1"/>
</dbReference>
<feature type="region of interest" description="Disordered" evidence="9">
    <location>
        <begin position="1"/>
        <end position="60"/>
    </location>
</feature>
<dbReference type="InterPro" id="IPR051834">
    <property type="entry name" value="RING_finger_E3_ligase"/>
</dbReference>
<feature type="domain" description="RING-type" evidence="10">
    <location>
        <begin position="283"/>
        <end position="324"/>
    </location>
</feature>
<comment type="catalytic activity">
    <reaction evidence="1">
        <text>S-ubiquitinyl-[E2 ubiquitin-conjugating enzyme]-L-cysteine + [acceptor protein]-L-lysine = [E2 ubiquitin-conjugating enzyme]-L-cysteine + N(6)-ubiquitinyl-[acceptor protein]-L-lysine.</text>
        <dbReference type="EC" id="2.3.2.27"/>
    </reaction>
</comment>
<evidence type="ECO:0000256" key="8">
    <source>
        <dbReference type="PROSITE-ProRule" id="PRU00175"/>
    </source>
</evidence>
<protein>
    <recommendedName>
        <fullName evidence="2">RING-type E3 ubiquitin transferase</fullName>
        <ecNumber evidence="2">2.3.2.27</ecNumber>
    </recommendedName>
</protein>
<dbReference type="GO" id="GO:0006511">
    <property type="term" value="P:ubiquitin-dependent protein catabolic process"/>
    <property type="evidence" value="ECO:0007669"/>
    <property type="project" value="TreeGrafter"/>
</dbReference>